<evidence type="ECO:0000313" key="5">
    <source>
        <dbReference type="Proteomes" id="UP000182063"/>
    </source>
</evidence>
<dbReference type="PANTHER" id="PTHR11820">
    <property type="entry name" value="ACYLPYRUVASE"/>
    <property type="match status" value="1"/>
</dbReference>
<dbReference type="EMBL" id="CP018221">
    <property type="protein sequence ID" value="API58711.1"/>
    <property type="molecule type" value="Genomic_DNA"/>
</dbReference>
<evidence type="ECO:0000259" key="3">
    <source>
        <dbReference type="Pfam" id="PF01557"/>
    </source>
</evidence>
<dbReference type="RefSeq" id="WP_072596267.1">
    <property type="nucleotide sequence ID" value="NZ_CP018221.1"/>
</dbReference>
<dbReference type="InterPro" id="IPR011234">
    <property type="entry name" value="Fumarylacetoacetase-like_C"/>
</dbReference>
<evidence type="ECO:0000256" key="2">
    <source>
        <dbReference type="ARBA" id="ARBA00022723"/>
    </source>
</evidence>
<proteinExistence type="inferred from homology"/>
<feature type="domain" description="Fumarylacetoacetase-like C-terminal" evidence="3">
    <location>
        <begin position="2"/>
        <end position="203"/>
    </location>
</feature>
<dbReference type="KEGG" id="sphj:BSL82_04780"/>
<accession>A0A1L3ZSU8</accession>
<organism evidence="4 5">
    <name type="scientific">Tardibacter chloracetimidivorans</name>
    <dbReference type="NCBI Taxonomy" id="1921510"/>
    <lineage>
        <taxon>Bacteria</taxon>
        <taxon>Pseudomonadati</taxon>
        <taxon>Pseudomonadota</taxon>
        <taxon>Alphaproteobacteria</taxon>
        <taxon>Sphingomonadales</taxon>
        <taxon>Sphingomonadaceae</taxon>
        <taxon>Tardibacter</taxon>
    </lineage>
</organism>
<dbReference type="Pfam" id="PF01557">
    <property type="entry name" value="FAA_hydrolase"/>
    <property type="match status" value="1"/>
</dbReference>
<comment type="similarity">
    <text evidence="1">Belongs to the FAH family.</text>
</comment>
<evidence type="ECO:0000313" key="4">
    <source>
        <dbReference type="EMBL" id="API58711.1"/>
    </source>
</evidence>
<dbReference type="SUPFAM" id="SSF56529">
    <property type="entry name" value="FAH"/>
    <property type="match status" value="1"/>
</dbReference>
<evidence type="ECO:0000256" key="1">
    <source>
        <dbReference type="ARBA" id="ARBA00010211"/>
    </source>
</evidence>
<dbReference type="FunFam" id="3.90.850.10:FF:000002">
    <property type="entry name" value="2-hydroxyhepta-2,4-diene-1,7-dioate isomerase"/>
    <property type="match status" value="1"/>
</dbReference>
<reference evidence="5" key="1">
    <citation type="submission" date="2016-11" db="EMBL/GenBank/DDBJ databases">
        <title>Complete Genome Sequence of alachlor-degrading Sphingomonas sp. strain JJ-A5.</title>
        <authorList>
            <person name="Lee H."/>
            <person name="Ka J.-O."/>
        </authorList>
    </citation>
    <scope>NUCLEOTIDE SEQUENCE [LARGE SCALE GENOMIC DNA]</scope>
    <source>
        <strain evidence="5">JJ-A5</strain>
    </source>
</reference>
<dbReference type="InterPro" id="IPR036663">
    <property type="entry name" value="Fumarylacetoacetase_C_sf"/>
</dbReference>
<dbReference type="OrthoDB" id="5197601at2"/>
<dbReference type="AlphaFoldDB" id="A0A1L3ZSU8"/>
<protein>
    <recommendedName>
        <fullName evidence="3">Fumarylacetoacetase-like C-terminal domain-containing protein</fullName>
    </recommendedName>
</protein>
<dbReference type="Proteomes" id="UP000182063">
    <property type="component" value="Chromosome"/>
</dbReference>
<dbReference type="GO" id="GO:0016853">
    <property type="term" value="F:isomerase activity"/>
    <property type="evidence" value="ECO:0007669"/>
    <property type="project" value="UniProtKB-ARBA"/>
</dbReference>
<dbReference type="STRING" id="1921510.BSL82_04780"/>
<dbReference type="PANTHER" id="PTHR11820:SF112">
    <property type="entry name" value="FUMARYLACETOACETATE HYDROLASE FAMILY PROTEIN (AFU_ORTHOLOGUE AFUA_1G02370)-RELATED"/>
    <property type="match status" value="1"/>
</dbReference>
<dbReference type="Gene3D" id="3.90.850.10">
    <property type="entry name" value="Fumarylacetoacetase-like, C-terminal domain"/>
    <property type="match status" value="1"/>
</dbReference>
<keyword evidence="2" id="KW-0479">Metal-binding</keyword>
<gene>
    <name evidence="4" type="ORF">BSL82_04780</name>
</gene>
<dbReference type="GO" id="GO:0046872">
    <property type="term" value="F:metal ion binding"/>
    <property type="evidence" value="ECO:0007669"/>
    <property type="project" value="UniProtKB-KW"/>
</dbReference>
<sequence length="211" mass="23029">MGLGLNYRDHIEEAKLEVPTFPMWFTKAPTSINSPNGPIEVPRISETLDYEAELVFIVGRRCKHVAPDRAHDAIFGYCAGNDVSVREWQRRTSQVTLGKSFDTSAPFGPFIVTSDEIDSGNLSIRCLVNGEVRQSSNTRHMVFSCAAQLADLSSAMTMEPGDIVFTGTPGGVGALMSPKTWLRAGDVVRVEIEGIGFIENVVVDERPPSSP</sequence>
<keyword evidence="5" id="KW-1185">Reference proteome</keyword>
<dbReference type="GO" id="GO:0019752">
    <property type="term" value="P:carboxylic acid metabolic process"/>
    <property type="evidence" value="ECO:0007669"/>
    <property type="project" value="UniProtKB-ARBA"/>
</dbReference>
<name>A0A1L3ZSU8_9SPHN</name>